<gene>
    <name evidence="1" type="ORF">ACFOLH_16575</name>
</gene>
<proteinExistence type="predicted"/>
<accession>A0ABV7WKD7</accession>
<dbReference type="Proteomes" id="UP001595685">
    <property type="component" value="Unassembled WGS sequence"/>
</dbReference>
<dbReference type="EMBL" id="JBHRWW010000014">
    <property type="protein sequence ID" value="MFC3689965.1"/>
    <property type="molecule type" value="Genomic_DNA"/>
</dbReference>
<evidence type="ECO:0000313" key="2">
    <source>
        <dbReference type="Proteomes" id="UP001595685"/>
    </source>
</evidence>
<reference evidence="2" key="1">
    <citation type="journal article" date="2019" name="Int. J. Syst. Evol. Microbiol.">
        <title>The Global Catalogue of Microorganisms (GCM) 10K type strain sequencing project: providing services to taxonomists for standard genome sequencing and annotation.</title>
        <authorList>
            <consortium name="The Broad Institute Genomics Platform"/>
            <consortium name="The Broad Institute Genome Sequencing Center for Infectious Disease"/>
            <person name="Wu L."/>
            <person name="Ma J."/>
        </authorList>
    </citation>
    <scope>NUCLEOTIDE SEQUENCE [LARGE SCALE GENOMIC DNA]</scope>
    <source>
        <strain evidence="2">NCAIM B.02333</strain>
    </source>
</reference>
<dbReference type="RefSeq" id="WP_340289710.1">
    <property type="nucleotide sequence ID" value="NZ_JBBEOI010000010.1"/>
</dbReference>
<comment type="caution">
    <text evidence="1">The sequence shown here is derived from an EMBL/GenBank/DDBJ whole genome shotgun (WGS) entry which is preliminary data.</text>
</comment>
<sequence length="340" mass="37603">MPAARSPQVVIEPYVTWRVPTLYPGVFIARSGDAVGRIDGLQRGPDGLRFTLTLWPGTRQRPEIVLQPWDEDTQAVRGVLRATADGQDYVMPSALVHRGHGEHDEPEEWVGPDDGDRARPHLWLQGYSSLDMDGSYTFTPVLRTSPEAVQHLDVNLVVQELELELVWSIDLAAPLYEAPAENTDAGAGAASRSRFARPVLFQNIETSEADLAVGRLDSFHLTRQILTFRQTIWAHPDTLGRLSLGGAELWFEREASPVGIFSATIAGKTYVGNNGRSVSSRLTMSDARTVRDHVRVDWALGLTGLAKASYRSEPIIFELVDPGSEVELRWDTQLTSANQP</sequence>
<organism evidence="1 2">
    <name type="scientific">Aquipuribacter hungaricus</name>
    <dbReference type="NCBI Taxonomy" id="545624"/>
    <lineage>
        <taxon>Bacteria</taxon>
        <taxon>Bacillati</taxon>
        <taxon>Actinomycetota</taxon>
        <taxon>Actinomycetes</taxon>
        <taxon>Micrococcales</taxon>
        <taxon>Intrasporangiaceae</taxon>
        <taxon>Aquipuribacter</taxon>
    </lineage>
</organism>
<keyword evidence="2" id="KW-1185">Reference proteome</keyword>
<protein>
    <submittedName>
        <fullName evidence="1">Uncharacterized protein</fullName>
    </submittedName>
</protein>
<evidence type="ECO:0000313" key="1">
    <source>
        <dbReference type="EMBL" id="MFC3689965.1"/>
    </source>
</evidence>
<name>A0ABV7WKD7_9MICO</name>